<evidence type="ECO:0000313" key="1">
    <source>
        <dbReference type="EMBL" id="VVB05153.1"/>
    </source>
</evidence>
<keyword evidence="2" id="KW-1185">Reference proteome</keyword>
<dbReference type="AlphaFoldDB" id="A0A565BUV6"/>
<gene>
    <name evidence="1" type="ORF">ANE_LOCUS15597</name>
</gene>
<dbReference type="EMBL" id="CABITT030000005">
    <property type="protein sequence ID" value="VVB05153.1"/>
    <property type="molecule type" value="Genomic_DNA"/>
</dbReference>
<dbReference type="Proteomes" id="UP000489600">
    <property type="component" value="Unassembled WGS sequence"/>
</dbReference>
<organism evidence="1 2">
    <name type="scientific">Arabis nemorensis</name>
    <dbReference type="NCBI Taxonomy" id="586526"/>
    <lineage>
        <taxon>Eukaryota</taxon>
        <taxon>Viridiplantae</taxon>
        <taxon>Streptophyta</taxon>
        <taxon>Embryophyta</taxon>
        <taxon>Tracheophyta</taxon>
        <taxon>Spermatophyta</taxon>
        <taxon>Magnoliopsida</taxon>
        <taxon>eudicotyledons</taxon>
        <taxon>Gunneridae</taxon>
        <taxon>Pentapetalae</taxon>
        <taxon>rosids</taxon>
        <taxon>malvids</taxon>
        <taxon>Brassicales</taxon>
        <taxon>Brassicaceae</taxon>
        <taxon>Arabideae</taxon>
        <taxon>Arabis</taxon>
    </lineage>
</organism>
<evidence type="ECO:0000313" key="2">
    <source>
        <dbReference type="Proteomes" id="UP000489600"/>
    </source>
</evidence>
<proteinExistence type="predicted"/>
<protein>
    <submittedName>
        <fullName evidence="1">Uncharacterized protein</fullName>
    </submittedName>
</protein>
<sequence>MLFSSESKGYVKQISSVFGCALTISLASSKHAFCPLNELSYESIIEAEAAVASLKANQLDGARVVKAFEWLKSIKNDQGKIENLKNTSAEFRAAYWRVQEELDGLKVGHKGQSSTTYLNFNMCYL</sequence>
<comment type="caution">
    <text evidence="1">The sequence shown here is derived from an EMBL/GenBank/DDBJ whole genome shotgun (WGS) entry which is preliminary data.</text>
</comment>
<reference evidence="1" key="1">
    <citation type="submission" date="2019-07" db="EMBL/GenBank/DDBJ databases">
        <authorList>
            <person name="Dittberner H."/>
        </authorList>
    </citation>
    <scope>NUCLEOTIDE SEQUENCE [LARGE SCALE GENOMIC DNA]</scope>
</reference>
<name>A0A565BUV6_9BRAS</name>
<accession>A0A565BUV6</accession>